<dbReference type="Proteomes" id="UP001519328">
    <property type="component" value="Unassembled WGS sequence"/>
</dbReference>
<accession>A0ABS4H8C7</accession>
<dbReference type="RefSeq" id="WP_209478826.1">
    <property type="nucleotide sequence ID" value="NZ_JAGGKK010000001.1"/>
</dbReference>
<proteinExistence type="predicted"/>
<sequence length="191" mass="21949">MGKKETEKMLRITMEFLEGLTNKQFQELVEKKAFIRFEAKFDYTADYDQIMDRIKKDSNVEKILKKYTKKELALFCCHHNVNIKSNDTKKVIYKKVASHLNIDHSFAKETGESNWKQIENALHNCGTLEEAKNLLANQSLLQLKKDITAFAKAQGVYVNQGYSKQELLERIADSVVGARIRGEIIRSASAD</sequence>
<name>A0ABS4H8C7_9BACI</name>
<comment type="caution">
    <text evidence="1">The sequence shown here is derived from an EMBL/GenBank/DDBJ whole genome shotgun (WGS) entry which is preliminary data.</text>
</comment>
<evidence type="ECO:0000313" key="2">
    <source>
        <dbReference type="Proteomes" id="UP001519328"/>
    </source>
</evidence>
<protein>
    <recommendedName>
        <fullName evidence="3">Regulatory protein RecX</fullName>
    </recommendedName>
</protein>
<reference evidence="1 2" key="1">
    <citation type="submission" date="2021-03" db="EMBL/GenBank/DDBJ databases">
        <title>Genomic Encyclopedia of Type Strains, Phase IV (KMG-IV): sequencing the most valuable type-strain genomes for metagenomic binning, comparative biology and taxonomic classification.</title>
        <authorList>
            <person name="Goeker M."/>
        </authorList>
    </citation>
    <scope>NUCLEOTIDE SEQUENCE [LARGE SCALE GENOMIC DNA]</scope>
    <source>
        <strain evidence="1 2">DSM 21085</strain>
    </source>
</reference>
<evidence type="ECO:0008006" key="3">
    <source>
        <dbReference type="Google" id="ProtNLM"/>
    </source>
</evidence>
<keyword evidence="2" id="KW-1185">Reference proteome</keyword>
<evidence type="ECO:0000313" key="1">
    <source>
        <dbReference type="EMBL" id="MBP1947166.1"/>
    </source>
</evidence>
<dbReference type="EMBL" id="JAGGKK010000001">
    <property type="protein sequence ID" value="MBP1947166.1"/>
    <property type="molecule type" value="Genomic_DNA"/>
</dbReference>
<organism evidence="1 2">
    <name type="scientific">Virgibacillus litoralis</name>
    <dbReference type="NCBI Taxonomy" id="578221"/>
    <lineage>
        <taxon>Bacteria</taxon>
        <taxon>Bacillati</taxon>
        <taxon>Bacillota</taxon>
        <taxon>Bacilli</taxon>
        <taxon>Bacillales</taxon>
        <taxon>Bacillaceae</taxon>
        <taxon>Virgibacillus</taxon>
    </lineage>
</organism>
<gene>
    <name evidence="1" type="ORF">J2Z82_000089</name>
</gene>